<sequence>MTRDASKETLARELPRGGLVVAGSIPRAAVEDRMKAMSLLKLLFGSAAQPQRVLMVMAVLLAPVAARGEYLLAPGDVLEVQAVGIPDLRHRVMIDLNGQASFPLIGDIKAAGLTVAELRKQVKSILSTKAFRPRVPEQQGRLMSRDEVVTVSPDEVTMTVAEYRPIYLNGDVANPGTQPYRPGMTVRQSIALAGGYDTKRFRGRDPFLDSSDFRSDYYELWTEFAKVRAQAERFQAELDGKRALEQTNTDDLPLPLVVTSKILDLEAQRLSVDNSDHQKEKQYLENAVQQEDGRIATLQHQRETEQKDADADAADFADMQARFSRGLVPMTRLSDSRRMTLFSATRVLQTTALIAQVARERSEFARRLERVQDQRRDNLLAKLQDANVRLATIRARLQAVGDKLLYAGVVRSQLARGAGGEPDIKVYRNDNDTSSNMTANEETRLMPGDVVEVRLRLEGLPKFTDSGSPAAPDEGQKEEAVGARK</sequence>
<dbReference type="STRING" id="1274631.LMTR13_08375"/>
<dbReference type="PANTHER" id="PTHR33619">
    <property type="entry name" value="POLYSACCHARIDE EXPORT PROTEIN GFCE-RELATED"/>
    <property type="match status" value="1"/>
</dbReference>
<evidence type="ECO:0000259" key="5">
    <source>
        <dbReference type="Pfam" id="PF10531"/>
    </source>
</evidence>
<keyword evidence="8" id="KW-1185">Reference proteome</keyword>
<dbReference type="InterPro" id="IPR019554">
    <property type="entry name" value="Soluble_ligand-bd"/>
</dbReference>
<evidence type="ECO:0000256" key="2">
    <source>
        <dbReference type="SAM" id="Coils"/>
    </source>
</evidence>
<feature type="domain" description="AprE-like long alpha-helical hairpin" evidence="6">
    <location>
        <begin position="214"/>
        <end position="402"/>
    </location>
</feature>
<keyword evidence="2" id="KW-0175">Coiled coil</keyword>
<feature type="coiled-coil region" evidence="2">
    <location>
        <begin position="354"/>
        <end position="396"/>
    </location>
</feature>
<feature type="domain" description="Polysaccharide export protein N-terminal" evidence="4">
    <location>
        <begin position="66"/>
        <end position="128"/>
    </location>
</feature>
<dbReference type="PANTHER" id="PTHR33619:SF3">
    <property type="entry name" value="POLYSACCHARIDE EXPORT PROTEIN GFCE-RELATED"/>
    <property type="match status" value="1"/>
</dbReference>
<feature type="region of interest" description="Disordered" evidence="3">
    <location>
        <begin position="461"/>
        <end position="485"/>
    </location>
</feature>
<dbReference type="AlphaFoldDB" id="A0A1B1UBN9"/>
<dbReference type="InterPro" id="IPR058781">
    <property type="entry name" value="HH_AprE-like"/>
</dbReference>
<evidence type="ECO:0000256" key="1">
    <source>
        <dbReference type="ARBA" id="ARBA00022729"/>
    </source>
</evidence>
<evidence type="ECO:0000256" key="3">
    <source>
        <dbReference type="SAM" id="MobiDB-lite"/>
    </source>
</evidence>
<dbReference type="Pfam" id="PF25994">
    <property type="entry name" value="HH_AprE"/>
    <property type="match status" value="1"/>
</dbReference>
<organism evidence="7 8">
    <name type="scientific">Bradyrhizobium icense</name>
    <dbReference type="NCBI Taxonomy" id="1274631"/>
    <lineage>
        <taxon>Bacteria</taxon>
        <taxon>Pseudomonadati</taxon>
        <taxon>Pseudomonadota</taxon>
        <taxon>Alphaproteobacteria</taxon>
        <taxon>Hyphomicrobiales</taxon>
        <taxon>Nitrobacteraceae</taxon>
        <taxon>Bradyrhizobium</taxon>
    </lineage>
</organism>
<dbReference type="Pfam" id="PF10531">
    <property type="entry name" value="SLBB"/>
    <property type="match status" value="1"/>
</dbReference>
<protein>
    <submittedName>
        <fullName evidence="7">Uncharacterized protein</fullName>
    </submittedName>
</protein>
<evidence type="ECO:0000259" key="6">
    <source>
        <dbReference type="Pfam" id="PF25994"/>
    </source>
</evidence>
<gene>
    <name evidence="7" type="ORF">LMTR13_08375</name>
</gene>
<feature type="domain" description="Soluble ligand binding" evidence="5">
    <location>
        <begin position="166"/>
        <end position="196"/>
    </location>
</feature>
<name>A0A1B1UBN9_9BRAD</name>
<dbReference type="EMBL" id="CP016428">
    <property type="protein sequence ID" value="ANW00187.1"/>
    <property type="molecule type" value="Genomic_DNA"/>
</dbReference>
<evidence type="ECO:0000313" key="8">
    <source>
        <dbReference type="Proteomes" id="UP000092839"/>
    </source>
</evidence>
<dbReference type="Proteomes" id="UP000092839">
    <property type="component" value="Chromosome"/>
</dbReference>
<dbReference type="Gene3D" id="3.30.1950.10">
    <property type="entry name" value="wza like domain"/>
    <property type="match status" value="1"/>
</dbReference>
<dbReference type="InterPro" id="IPR003715">
    <property type="entry name" value="Poly_export_N"/>
</dbReference>
<dbReference type="GO" id="GO:0015159">
    <property type="term" value="F:polysaccharide transmembrane transporter activity"/>
    <property type="evidence" value="ECO:0007669"/>
    <property type="project" value="InterPro"/>
</dbReference>
<dbReference type="Pfam" id="PF02563">
    <property type="entry name" value="Poly_export"/>
    <property type="match status" value="1"/>
</dbReference>
<evidence type="ECO:0000313" key="7">
    <source>
        <dbReference type="EMBL" id="ANW00187.1"/>
    </source>
</evidence>
<evidence type="ECO:0000259" key="4">
    <source>
        <dbReference type="Pfam" id="PF02563"/>
    </source>
</evidence>
<dbReference type="KEGG" id="bic:LMTR13_08375"/>
<reference evidence="7 8" key="1">
    <citation type="submission" date="2016-07" db="EMBL/GenBank/DDBJ databases">
        <title>Complete genome sequence of Bradyrhizobium icense LMTR 13T, a potential inoculant strain isolated from lima bean (Phaseolus lunatus) in Peru.</title>
        <authorList>
            <person name="Ormeno-Orrillo E."/>
            <person name="Duran D."/>
            <person name="Rogel M.A."/>
            <person name="Rey L."/>
            <person name="Imperial J."/>
            <person name="Ruiz-Argueso T."/>
            <person name="Martinez-Romero E."/>
        </authorList>
    </citation>
    <scope>NUCLEOTIDE SEQUENCE [LARGE SCALE GENOMIC DNA]</scope>
    <source>
        <strain evidence="7 8">LMTR 13</strain>
    </source>
</reference>
<keyword evidence="1" id="KW-0732">Signal</keyword>
<accession>A0A1B1UBN9</accession>
<proteinExistence type="predicted"/>
<dbReference type="InterPro" id="IPR049712">
    <property type="entry name" value="Poly_export"/>
</dbReference>
<feature type="compositionally biased region" description="Basic and acidic residues" evidence="3">
    <location>
        <begin position="474"/>
        <end position="485"/>
    </location>
</feature>